<name>A0A2A2HXK2_9EURY</name>
<dbReference type="Proteomes" id="UP000218164">
    <property type="component" value="Unassembled WGS sequence"/>
</dbReference>
<gene>
    <name evidence="1" type="ORF">ASJ81_02960</name>
</gene>
<dbReference type="OrthoDB" id="134879at2157"/>
<reference evidence="1 2" key="1">
    <citation type="journal article" date="2017" name="BMC Genomics">
        <title>Genomic analysis of methanogenic archaea reveals a shift towards energy conservation.</title>
        <authorList>
            <person name="Gilmore S.P."/>
            <person name="Henske J.K."/>
            <person name="Sexton J.A."/>
            <person name="Solomon K.V."/>
            <person name="Seppala S."/>
            <person name="Yoo J.I."/>
            <person name="Huyett L.M."/>
            <person name="Pressman A."/>
            <person name="Cogan J.Z."/>
            <person name="Kivenson V."/>
            <person name="Peng X."/>
            <person name="Tan Y."/>
            <person name="Valentine D.L."/>
            <person name="O'Malley M.A."/>
        </authorList>
    </citation>
    <scope>NUCLEOTIDE SEQUENCE [LARGE SCALE GENOMIC DNA]</scope>
    <source>
        <strain evidence="1 2">MC-15</strain>
    </source>
</reference>
<evidence type="ECO:0000313" key="1">
    <source>
        <dbReference type="EMBL" id="PAV14034.1"/>
    </source>
</evidence>
<dbReference type="AlphaFoldDB" id="A0A2A2HXK2"/>
<proteinExistence type="predicted"/>
<organism evidence="1 2">
    <name type="scientific">Methanosarcina spelaei</name>
    <dbReference type="NCBI Taxonomy" id="1036679"/>
    <lineage>
        <taxon>Archaea</taxon>
        <taxon>Methanobacteriati</taxon>
        <taxon>Methanobacteriota</taxon>
        <taxon>Stenosarchaea group</taxon>
        <taxon>Methanomicrobia</taxon>
        <taxon>Methanosarcinales</taxon>
        <taxon>Methanosarcinaceae</taxon>
        <taxon>Methanosarcina</taxon>
    </lineage>
</organism>
<dbReference type="RefSeq" id="WP_095643184.1">
    <property type="nucleotide sequence ID" value="NZ_LMVP01000035.1"/>
</dbReference>
<protein>
    <submittedName>
        <fullName evidence="1">Uncharacterized protein</fullName>
    </submittedName>
</protein>
<comment type="caution">
    <text evidence="1">The sequence shown here is derived from an EMBL/GenBank/DDBJ whole genome shotgun (WGS) entry which is preliminary data.</text>
</comment>
<keyword evidence="2" id="KW-1185">Reference proteome</keyword>
<dbReference type="EMBL" id="LMVP01000035">
    <property type="protein sequence ID" value="PAV14034.1"/>
    <property type="molecule type" value="Genomic_DNA"/>
</dbReference>
<evidence type="ECO:0000313" key="2">
    <source>
        <dbReference type="Proteomes" id="UP000218164"/>
    </source>
</evidence>
<sequence>MRFWLLKAAGTLEDEELILEYSVITIGWAEFADLSSIRNEAQIKRIMLEKYPGMQDERSSAWAGEIYSFITKIKKGDLVAVPLKTRNEMLIGKVTGEYEYRQISDFVRHIRSVSWLKTLPKEDFEGEYGVDLSSPETLSLIEAGPEKFSDITKVKTLGVLLEELNFTLDELGSLKERLLELTYRLAETEEISEVREIAAEMEKILTEK</sequence>
<accession>A0A2A2HXK2</accession>